<feature type="compositionally biased region" description="Basic and acidic residues" evidence="1">
    <location>
        <begin position="35"/>
        <end position="53"/>
    </location>
</feature>
<evidence type="ECO:0000256" key="1">
    <source>
        <dbReference type="SAM" id="MobiDB-lite"/>
    </source>
</evidence>
<protein>
    <submittedName>
        <fullName evidence="2">Uncharacterized protein</fullName>
    </submittedName>
</protein>
<sequence length="108" mass="11981">MLQLNWVDVQGGKRMFKVIEGGLGRAVPMNVQAEESGRPSPDDVRQEAARRLSESGCHRSRVREFATGMPMLAALKHLSLQIDFAAEALSRLDPIPEDFRSDGYWPAG</sequence>
<evidence type="ECO:0000313" key="2">
    <source>
        <dbReference type="EMBL" id="PDT06078.1"/>
    </source>
</evidence>
<dbReference type="EMBL" id="NWSV01000001">
    <property type="protein sequence ID" value="PDT06078.1"/>
    <property type="molecule type" value="Genomic_DNA"/>
</dbReference>
<reference evidence="2 3" key="1">
    <citation type="submission" date="2017-09" db="EMBL/GenBank/DDBJ databases">
        <title>Comparative genomics of rhizobia isolated from Phaseolus vulgaris in China.</title>
        <authorList>
            <person name="Tong W."/>
        </authorList>
    </citation>
    <scope>NUCLEOTIDE SEQUENCE [LARGE SCALE GENOMIC DNA]</scope>
    <source>
        <strain evidence="2 3">C5</strain>
    </source>
</reference>
<dbReference type="Proteomes" id="UP000220768">
    <property type="component" value="Unassembled WGS sequence"/>
</dbReference>
<feature type="region of interest" description="Disordered" evidence="1">
    <location>
        <begin position="31"/>
        <end position="53"/>
    </location>
</feature>
<gene>
    <name evidence="2" type="ORF">CO666_00160</name>
</gene>
<comment type="caution">
    <text evidence="2">The sequence shown here is derived from an EMBL/GenBank/DDBJ whole genome shotgun (WGS) entry which is preliminary data.</text>
</comment>
<evidence type="ECO:0000313" key="3">
    <source>
        <dbReference type="Proteomes" id="UP000220768"/>
    </source>
</evidence>
<dbReference type="RefSeq" id="WP_097610178.1">
    <property type="nucleotide sequence ID" value="NZ_NWSV01000001.1"/>
</dbReference>
<organism evidence="2 3">
    <name type="scientific">Rhizobium chutanense</name>
    <dbReference type="NCBI Taxonomy" id="2035448"/>
    <lineage>
        <taxon>Bacteria</taxon>
        <taxon>Pseudomonadati</taxon>
        <taxon>Pseudomonadota</taxon>
        <taxon>Alphaproteobacteria</taxon>
        <taxon>Hyphomicrobiales</taxon>
        <taxon>Rhizobiaceae</taxon>
        <taxon>Rhizobium/Agrobacterium group</taxon>
        <taxon>Rhizobium</taxon>
    </lineage>
</organism>
<proteinExistence type="predicted"/>
<name>A0A2A6JJ38_9HYPH</name>
<dbReference type="AlphaFoldDB" id="A0A2A6JJ38"/>
<accession>A0A2A6JJ38</accession>
<keyword evidence="3" id="KW-1185">Reference proteome</keyword>